<gene>
    <name evidence="4" type="ORF">NCTC13098_02967</name>
</gene>
<dbReference type="InterPro" id="IPR028244">
    <property type="entry name" value="T6SS_Rhs_Vgr_dom"/>
</dbReference>
<feature type="domain" description="DUF2345" evidence="2">
    <location>
        <begin position="605"/>
        <end position="732"/>
    </location>
</feature>
<dbReference type="Gene3D" id="2.40.50.230">
    <property type="entry name" value="Gp5 N-terminal domain"/>
    <property type="match status" value="1"/>
</dbReference>
<evidence type="ECO:0000313" key="5">
    <source>
        <dbReference type="Proteomes" id="UP000274346"/>
    </source>
</evidence>
<dbReference type="SUPFAM" id="SSF69279">
    <property type="entry name" value="Phage tail proteins"/>
    <property type="match status" value="2"/>
</dbReference>
<keyword evidence="1" id="KW-0175">Coiled coil</keyword>
<accession>A0A3P8M1U4</accession>
<dbReference type="KEGG" id="rtg:NCTC13098_02967"/>
<evidence type="ECO:0000259" key="2">
    <source>
        <dbReference type="Pfam" id="PF10106"/>
    </source>
</evidence>
<name>A0A3P8M1U4_RAOTE</name>
<proteinExistence type="predicted"/>
<dbReference type="EMBL" id="LR131271">
    <property type="protein sequence ID" value="VDR26616.1"/>
    <property type="molecule type" value="Genomic_DNA"/>
</dbReference>
<dbReference type="Pfam" id="PF13296">
    <property type="entry name" value="T6SS_Vgr"/>
    <property type="match status" value="1"/>
</dbReference>
<evidence type="ECO:0000256" key="1">
    <source>
        <dbReference type="SAM" id="Coils"/>
    </source>
</evidence>
<feature type="coiled-coil region" evidence="1">
    <location>
        <begin position="557"/>
        <end position="587"/>
    </location>
</feature>
<dbReference type="Gene3D" id="2.30.110.50">
    <property type="match status" value="2"/>
</dbReference>
<dbReference type="InterPro" id="IPR037026">
    <property type="entry name" value="Vgr_OB-fold_dom_sf"/>
</dbReference>
<reference evidence="4 5" key="1">
    <citation type="submission" date="2018-12" db="EMBL/GenBank/DDBJ databases">
        <authorList>
            <consortium name="Pathogen Informatics"/>
        </authorList>
    </citation>
    <scope>NUCLEOTIDE SEQUENCE [LARGE SCALE GENOMIC DNA]</scope>
    <source>
        <strain evidence="4 5">NCTC13098</strain>
    </source>
</reference>
<dbReference type="Proteomes" id="UP000274346">
    <property type="component" value="Chromosome"/>
</dbReference>
<dbReference type="InterPro" id="IPR018769">
    <property type="entry name" value="VgrG2_DUF2345"/>
</dbReference>
<evidence type="ECO:0000313" key="4">
    <source>
        <dbReference type="EMBL" id="VDR26616.1"/>
    </source>
</evidence>
<sequence>MAMDNWLALFDGQTRYTLEINDSRVKPDVLNFHGREALSAPSQWRIEFTTVQGDIAAEDVLLKFATLSMLSGRVVQGVITAFEWLGTTADQMRYSVTLSSRLSLLGHTRRCAVFQNLSVPELVEQMLREHGLQGVDFEFRLERGYPPRELITQWRETDLQFIQRILSEVGIWFHCGVNDMTGLDTVTFADSQQFYQFDVHVPYQEPSALYDGAAESVWGLRAWHNTVTGRVRTRAYNYRSVTTPMDSALSVRSSGTTAGVHDRYGDLFLEAGDDGSSDPESESGAFYARIHHERELKKSTCLHLFSNAAHLTPGMVLEADGSMLNDLEEGMLVTLTTFRAARDTRLHVSVWGIPYSERFCFRPAGLPRPKICGTLPARIESRDKHDIYAHLDDRGRYRVKLDFSREEAEPGCHYLWIRQAKPYSGDTQGWHTPLIDGTEVGIAYDDGDIDRPYIAHAFHDSEHQDVVTWDNRSQNILRTPAANELRMEDLRGQEHIALSTPYGATQLNQGHIVDAQNKQRGTGFELRTDEYGVIRVAKGLFITADGQTKAAGEVLDMDTALEEIEVCQQQIKALAAAAEQAQALEADIASQVAMFDQRLKPLNEMIHFHGPQGVAFTSGEHMQLAASKNVAMNAGGDFSCGSLGNTAVLAGEQIGLFARSGSLTLNASEGPVQIQAQNGEMHISAEQKLSLVSASDMLFAGKKKVTLIGGGSYLIIEGGKIEYGTDTTYTRKVKHSATTKLDSMALESLIKMQKITQYFDREISFSKSVNYRVESVEGEEILSGSGSSSYIGRSDNESEYWVFVS</sequence>
<dbReference type="SUPFAM" id="SSF69255">
    <property type="entry name" value="gp5 N-terminal domain-like"/>
    <property type="match status" value="1"/>
</dbReference>
<dbReference type="InterPro" id="IPR006533">
    <property type="entry name" value="T6SS_Vgr_RhsGE"/>
</dbReference>
<dbReference type="Pfam" id="PF05954">
    <property type="entry name" value="Phage_GPD"/>
    <property type="match status" value="1"/>
</dbReference>
<protein>
    <submittedName>
        <fullName evidence="4">Uncharacterized protein conserved in bacteria</fullName>
    </submittedName>
</protein>
<organism evidence="4 5">
    <name type="scientific">Raoultella terrigena</name>
    <name type="common">Klebsiella terrigena</name>
    <dbReference type="NCBI Taxonomy" id="577"/>
    <lineage>
        <taxon>Bacteria</taxon>
        <taxon>Pseudomonadati</taxon>
        <taxon>Pseudomonadota</taxon>
        <taxon>Gammaproteobacteria</taxon>
        <taxon>Enterobacterales</taxon>
        <taxon>Enterobacteriaceae</taxon>
        <taxon>Klebsiella/Raoultella group</taxon>
        <taxon>Raoultella</taxon>
    </lineage>
</organism>
<feature type="domain" description="Putative type VI secretion system Rhs element associated Vgr" evidence="3">
    <location>
        <begin position="478"/>
        <end position="578"/>
    </location>
</feature>
<dbReference type="NCBIfam" id="TIGR01646">
    <property type="entry name" value="vgr_GE"/>
    <property type="match status" value="1"/>
</dbReference>
<evidence type="ECO:0000259" key="3">
    <source>
        <dbReference type="Pfam" id="PF13296"/>
    </source>
</evidence>
<dbReference type="Pfam" id="PF10106">
    <property type="entry name" value="DUF2345"/>
    <property type="match status" value="1"/>
</dbReference>
<dbReference type="Gene3D" id="3.55.50.10">
    <property type="entry name" value="Baseplate protein-like domains"/>
    <property type="match status" value="1"/>
</dbReference>
<dbReference type="AlphaFoldDB" id="A0A3P8M1U4"/>